<keyword evidence="1" id="KW-0812">Transmembrane</keyword>
<dbReference type="Proteomes" id="UP000828390">
    <property type="component" value="Unassembled WGS sequence"/>
</dbReference>
<sequence length="169" mass="18663">MNLAWIAIIAVFCLIFVVAVVAVIIYCCAVRRRHSYLLIKTDNAHPYGSTGHTNVVITVTPASPRETDMCNHQSVGCVVIDEEPSSPDYNHPYPVGQVGPDAQSFYPAVQVDPYQNQDLHTYNPDSEPYTPQSDAAPYTPVEFEPYSANTEPYDDTAPYSGHHNNAGFI</sequence>
<proteinExistence type="predicted"/>
<dbReference type="EMBL" id="JAIWYP010000001">
    <property type="protein sequence ID" value="KAH3893143.1"/>
    <property type="molecule type" value="Genomic_DNA"/>
</dbReference>
<comment type="caution">
    <text evidence="2">The sequence shown here is derived from an EMBL/GenBank/DDBJ whole genome shotgun (WGS) entry which is preliminary data.</text>
</comment>
<reference evidence="2" key="2">
    <citation type="submission" date="2020-11" db="EMBL/GenBank/DDBJ databases">
        <authorList>
            <person name="McCartney M.A."/>
            <person name="Auch B."/>
            <person name="Kono T."/>
            <person name="Mallez S."/>
            <person name="Becker A."/>
            <person name="Gohl D.M."/>
            <person name="Silverstein K.A.T."/>
            <person name="Koren S."/>
            <person name="Bechman K.B."/>
            <person name="Herman A."/>
            <person name="Abrahante J.E."/>
            <person name="Garbe J."/>
        </authorList>
    </citation>
    <scope>NUCLEOTIDE SEQUENCE</scope>
    <source>
        <strain evidence="2">Duluth1</strain>
        <tissue evidence="2">Whole animal</tissue>
    </source>
</reference>
<evidence type="ECO:0000313" key="2">
    <source>
        <dbReference type="EMBL" id="KAH3893143.1"/>
    </source>
</evidence>
<protein>
    <submittedName>
        <fullName evidence="2">Uncharacterized protein</fullName>
    </submittedName>
</protein>
<accession>A0A9D4S7A3</accession>
<keyword evidence="1" id="KW-0472">Membrane</keyword>
<name>A0A9D4S7A3_DREPO</name>
<feature type="transmembrane region" description="Helical" evidence="1">
    <location>
        <begin position="6"/>
        <end position="30"/>
    </location>
</feature>
<evidence type="ECO:0000256" key="1">
    <source>
        <dbReference type="SAM" id="Phobius"/>
    </source>
</evidence>
<dbReference type="AlphaFoldDB" id="A0A9D4S7A3"/>
<reference evidence="2" key="1">
    <citation type="journal article" date="2019" name="bioRxiv">
        <title>The Genome of the Zebra Mussel, Dreissena polymorpha: A Resource for Invasive Species Research.</title>
        <authorList>
            <person name="McCartney M.A."/>
            <person name="Auch B."/>
            <person name="Kono T."/>
            <person name="Mallez S."/>
            <person name="Zhang Y."/>
            <person name="Obille A."/>
            <person name="Becker A."/>
            <person name="Abrahante J.E."/>
            <person name="Garbe J."/>
            <person name="Badalamenti J.P."/>
            <person name="Herman A."/>
            <person name="Mangelson H."/>
            <person name="Liachko I."/>
            <person name="Sullivan S."/>
            <person name="Sone E.D."/>
            <person name="Koren S."/>
            <person name="Silverstein K.A.T."/>
            <person name="Beckman K.B."/>
            <person name="Gohl D.M."/>
        </authorList>
    </citation>
    <scope>NUCLEOTIDE SEQUENCE</scope>
    <source>
        <strain evidence="2">Duluth1</strain>
        <tissue evidence="2">Whole animal</tissue>
    </source>
</reference>
<keyword evidence="3" id="KW-1185">Reference proteome</keyword>
<keyword evidence="1" id="KW-1133">Transmembrane helix</keyword>
<gene>
    <name evidence="2" type="ORF">DPMN_017287</name>
</gene>
<evidence type="ECO:0000313" key="3">
    <source>
        <dbReference type="Proteomes" id="UP000828390"/>
    </source>
</evidence>
<organism evidence="2 3">
    <name type="scientific">Dreissena polymorpha</name>
    <name type="common">Zebra mussel</name>
    <name type="synonym">Mytilus polymorpha</name>
    <dbReference type="NCBI Taxonomy" id="45954"/>
    <lineage>
        <taxon>Eukaryota</taxon>
        <taxon>Metazoa</taxon>
        <taxon>Spiralia</taxon>
        <taxon>Lophotrochozoa</taxon>
        <taxon>Mollusca</taxon>
        <taxon>Bivalvia</taxon>
        <taxon>Autobranchia</taxon>
        <taxon>Heteroconchia</taxon>
        <taxon>Euheterodonta</taxon>
        <taxon>Imparidentia</taxon>
        <taxon>Neoheterodontei</taxon>
        <taxon>Myida</taxon>
        <taxon>Dreissenoidea</taxon>
        <taxon>Dreissenidae</taxon>
        <taxon>Dreissena</taxon>
    </lineage>
</organism>